<name>A0ABZ3HAA4_9BACT</name>
<evidence type="ECO:0000313" key="4">
    <source>
        <dbReference type="Proteomes" id="UP001447842"/>
    </source>
</evidence>
<feature type="signal peptide" evidence="1">
    <location>
        <begin position="1"/>
        <end position="21"/>
    </location>
</feature>
<accession>A0ABZ3HAA4</accession>
<gene>
    <name evidence="3" type="ORF">WCY31_00335</name>
</gene>
<evidence type="ECO:0000313" key="3">
    <source>
        <dbReference type="EMBL" id="XAU15166.1"/>
    </source>
</evidence>
<proteinExistence type="predicted"/>
<organism evidence="3 4">
    <name type="scientific">Sulfurimonas diazotrophicus</name>
    <dbReference type="NCBI Taxonomy" id="3131939"/>
    <lineage>
        <taxon>Bacteria</taxon>
        <taxon>Pseudomonadati</taxon>
        <taxon>Campylobacterota</taxon>
        <taxon>Epsilonproteobacteria</taxon>
        <taxon>Campylobacterales</taxon>
        <taxon>Sulfurimonadaceae</taxon>
        <taxon>Sulfurimonas</taxon>
    </lineage>
</organism>
<dbReference type="Gene3D" id="1.20.58.2180">
    <property type="match status" value="1"/>
</dbReference>
<reference evidence="3 4" key="1">
    <citation type="submission" date="2024-03" db="EMBL/GenBank/DDBJ databases">
        <title>Sulfurimonas sp. HSL3-1.</title>
        <authorList>
            <person name="Wang S."/>
        </authorList>
    </citation>
    <scope>NUCLEOTIDE SEQUENCE [LARGE SCALE GENOMIC DNA]</scope>
    <source>
        <strain evidence="3 4">HSL3-1</strain>
    </source>
</reference>
<dbReference type="RefSeq" id="WP_345972747.1">
    <property type="nucleotide sequence ID" value="NZ_CP147920.1"/>
</dbReference>
<feature type="chain" id="PRO_5047157440" evidence="1">
    <location>
        <begin position="22"/>
        <end position="332"/>
    </location>
</feature>
<keyword evidence="1" id="KW-0732">Signal</keyword>
<keyword evidence="4" id="KW-1185">Reference proteome</keyword>
<dbReference type="Pfam" id="PF01497">
    <property type="entry name" value="Peripla_BP_2"/>
    <property type="match status" value="1"/>
</dbReference>
<evidence type="ECO:0000259" key="2">
    <source>
        <dbReference type="PROSITE" id="PS50983"/>
    </source>
</evidence>
<dbReference type="Proteomes" id="UP001447842">
    <property type="component" value="Chromosome"/>
</dbReference>
<dbReference type="PROSITE" id="PS50983">
    <property type="entry name" value="FE_B12_PBP"/>
    <property type="match status" value="1"/>
</dbReference>
<sequence>MNRLLLTLFISVLVSVPQALSDMKEDQATVQKVFGSSPPMNYLLYALAPDKMIGLNFAAKNPFNGADPAYLDARFLALPVIGSFHGSGSRINLESLIAARPDLVLIWEDDMLVQTVTDQITKLGVPTMTVPFRQIDSMPDAMERVGDAIGAGERGRKLADYTRTVIAEINTSLAGTKPTRYYYAEGLDGLSTECDTSFHVVAMNFAGGENVHKCRQSNLRGLEKINFETLLAYDPEVIIVQHAMVYGDLVEDPMWQQLRAVKAGRIYLVPTLPFNWVDRPPSFMRVIGIQWLASLFHPEAYDVDLKARVAAFYKLFLGVDLSAQEIDDLLAP</sequence>
<dbReference type="Gene3D" id="3.40.50.1980">
    <property type="entry name" value="Nitrogenase molybdenum iron protein domain"/>
    <property type="match status" value="2"/>
</dbReference>
<protein>
    <submittedName>
        <fullName evidence="3">ABC transporter substrate-binding protein</fullName>
    </submittedName>
</protein>
<dbReference type="PANTHER" id="PTHR30535">
    <property type="entry name" value="VITAMIN B12-BINDING PROTEIN"/>
    <property type="match status" value="1"/>
</dbReference>
<dbReference type="EMBL" id="CP147920">
    <property type="protein sequence ID" value="XAU15166.1"/>
    <property type="molecule type" value="Genomic_DNA"/>
</dbReference>
<dbReference type="InterPro" id="IPR050902">
    <property type="entry name" value="ABC_Transporter_SBP"/>
</dbReference>
<evidence type="ECO:0000256" key="1">
    <source>
        <dbReference type="SAM" id="SignalP"/>
    </source>
</evidence>
<feature type="domain" description="Fe/B12 periplasmic-binding" evidence="2">
    <location>
        <begin position="32"/>
        <end position="300"/>
    </location>
</feature>
<dbReference type="SUPFAM" id="SSF53807">
    <property type="entry name" value="Helical backbone' metal receptor"/>
    <property type="match status" value="1"/>
</dbReference>
<dbReference type="PANTHER" id="PTHR30535:SF34">
    <property type="entry name" value="MOLYBDATE-BINDING PROTEIN MOLA"/>
    <property type="match status" value="1"/>
</dbReference>
<dbReference type="InterPro" id="IPR002491">
    <property type="entry name" value="ABC_transptr_periplasmic_BD"/>
</dbReference>